<evidence type="ECO:0000256" key="4">
    <source>
        <dbReference type="ARBA" id="ARBA00022553"/>
    </source>
</evidence>
<reference evidence="17 18" key="1">
    <citation type="submission" date="2016-10" db="EMBL/GenBank/DDBJ databases">
        <authorList>
            <person name="Varghese N."/>
            <person name="Submissions S."/>
        </authorList>
    </citation>
    <scope>NUCLEOTIDE SEQUENCE [LARGE SCALE GENOMIC DNA]</scope>
    <source>
        <strain evidence="17 18">FF3</strain>
    </source>
</reference>
<dbReference type="SMART" id="SM00387">
    <property type="entry name" value="HATPase_c"/>
    <property type="match status" value="1"/>
</dbReference>
<keyword evidence="5" id="KW-0808">Transferase</keyword>
<dbReference type="InterPro" id="IPR003594">
    <property type="entry name" value="HATPase_dom"/>
</dbReference>
<dbReference type="CDD" id="cd16922">
    <property type="entry name" value="HATPase_EvgS-ArcB-TorS-like"/>
    <property type="match status" value="1"/>
</dbReference>
<evidence type="ECO:0000256" key="14">
    <source>
        <dbReference type="SAM" id="MobiDB-lite"/>
    </source>
</evidence>
<evidence type="ECO:0000256" key="6">
    <source>
        <dbReference type="ARBA" id="ARBA00022692"/>
    </source>
</evidence>
<accession>A0A975ZQE5</accession>
<comment type="caution">
    <text evidence="17">The sequence shown here is derived from an EMBL/GenBank/DDBJ whole genome shotgun (WGS) entry which is preliminary data.</text>
</comment>
<evidence type="ECO:0000256" key="2">
    <source>
        <dbReference type="ARBA" id="ARBA00004370"/>
    </source>
</evidence>
<feature type="domain" description="Response regulatory" evidence="16">
    <location>
        <begin position="330"/>
        <end position="449"/>
    </location>
</feature>
<evidence type="ECO:0000259" key="16">
    <source>
        <dbReference type="PROSITE" id="PS50110"/>
    </source>
</evidence>
<dbReference type="PANTHER" id="PTHR45339:SF1">
    <property type="entry name" value="HYBRID SIGNAL TRANSDUCTION HISTIDINE KINASE J"/>
    <property type="match status" value="1"/>
</dbReference>
<dbReference type="GeneID" id="80820453"/>
<dbReference type="SUPFAM" id="SSF52172">
    <property type="entry name" value="CheY-like"/>
    <property type="match status" value="1"/>
</dbReference>
<dbReference type="Pfam" id="PF00512">
    <property type="entry name" value="HisKA"/>
    <property type="match status" value="1"/>
</dbReference>
<evidence type="ECO:0000259" key="15">
    <source>
        <dbReference type="PROSITE" id="PS50109"/>
    </source>
</evidence>
<dbReference type="InterPro" id="IPR003661">
    <property type="entry name" value="HisK_dim/P_dom"/>
</dbReference>
<keyword evidence="11" id="KW-0902">Two-component regulatory system</keyword>
<evidence type="ECO:0000256" key="10">
    <source>
        <dbReference type="ARBA" id="ARBA00022989"/>
    </source>
</evidence>
<protein>
    <recommendedName>
        <fullName evidence="3">histidine kinase</fullName>
        <ecNumber evidence="3">2.7.13.3</ecNumber>
    </recommendedName>
</protein>
<dbReference type="SUPFAM" id="SSF55874">
    <property type="entry name" value="ATPase domain of HSP90 chaperone/DNA topoisomerase II/histidine kinase"/>
    <property type="match status" value="1"/>
</dbReference>
<comment type="catalytic activity">
    <reaction evidence="1">
        <text>ATP + protein L-histidine = ADP + protein N-phospho-L-histidine.</text>
        <dbReference type="EC" id="2.7.13.3"/>
    </reaction>
</comment>
<organism evidence="17 18">
    <name type="scientific">Marinovum algicola</name>
    <dbReference type="NCBI Taxonomy" id="42444"/>
    <lineage>
        <taxon>Bacteria</taxon>
        <taxon>Pseudomonadati</taxon>
        <taxon>Pseudomonadota</taxon>
        <taxon>Alphaproteobacteria</taxon>
        <taxon>Rhodobacterales</taxon>
        <taxon>Roseobacteraceae</taxon>
        <taxon>Marinovum</taxon>
    </lineage>
</organism>
<comment type="subcellular location">
    <subcellularLocation>
        <location evidence="2">Membrane</location>
    </subcellularLocation>
</comment>
<dbReference type="EC" id="2.7.13.3" evidence="3"/>
<dbReference type="Gene3D" id="3.40.50.2300">
    <property type="match status" value="1"/>
</dbReference>
<evidence type="ECO:0000256" key="3">
    <source>
        <dbReference type="ARBA" id="ARBA00012438"/>
    </source>
</evidence>
<dbReference type="InterPro" id="IPR004358">
    <property type="entry name" value="Sig_transdc_His_kin-like_C"/>
</dbReference>
<keyword evidence="4 13" id="KW-0597">Phosphoprotein</keyword>
<feature type="region of interest" description="Disordered" evidence="14">
    <location>
        <begin position="1"/>
        <end position="22"/>
    </location>
</feature>
<keyword evidence="10" id="KW-1133">Transmembrane helix</keyword>
<dbReference type="InterPro" id="IPR036890">
    <property type="entry name" value="HATPase_C_sf"/>
</dbReference>
<dbReference type="RefSeq" id="WP_083416145.1">
    <property type="nucleotide sequence ID" value="NZ_FNYY01000021.1"/>
</dbReference>
<keyword evidence="7" id="KW-0547">Nucleotide-binding</keyword>
<dbReference type="PRINTS" id="PR00344">
    <property type="entry name" value="BCTRLSENSOR"/>
</dbReference>
<dbReference type="InterPro" id="IPR011006">
    <property type="entry name" value="CheY-like_superfamily"/>
</dbReference>
<keyword evidence="8" id="KW-0418">Kinase</keyword>
<keyword evidence="9" id="KW-0067">ATP-binding</keyword>
<dbReference type="Pfam" id="PF00072">
    <property type="entry name" value="Response_reg"/>
    <property type="match status" value="1"/>
</dbReference>
<dbReference type="CDD" id="cd00082">
    <property type="entry name" value="HisKA"/>
    <property type="match status" value="1"/>
</dbReference>
<dbReference type="Pfam" id="PF02518">
    <property type="entry name" value="HATPase_c"/>
    <property type="match status" value="1"/>
</dbReference>
<dbReference type="PANTHER" id="PTHR45339">
    <property type="entry name" value="HYBRID SIGNAL TRANSDUCTION HISTIDINE KINASE J"/>
    <property type="match status" value="1"/>
</dbReference>
<name>A0A975ZQE5_9RHOB</name>
<dbReference type="FunFam" id="1.10.287.130:FF:000004">
    <property type="entry name" value="Ethylene receptor 1"/>
    <property type="match status" value="1"/>
</dbReference>
<evidence type="ECO:0000313" key="18">
    <source>
        <dbReference type="Proteomes" id="UP000182932"/>
    </source>
</evidence>
<dbReference type="EMBL" id="FNYY01000021">
    <property type="protein sequence ID" value="SEK05225.1"/>
    <property type="molecule type" value="Genomic_DNA"/>
</dbReference>
<evidence type="ECO:0000256" key="12">
    <source>
        <dbReference type="ARBA" id="ARBA00023136"/>
    </source>
</evidence>
<dbReference type="SMART" id="SM00388">
    <property type="entry name" value="HisKA"/>
    <property type="match status" value="1"/>
</dbReference>
<dbReference type="SUPFAM" id="SSF47384">
    <property type="entry name" value="Homodimeric domain of signal transducing histidine kinase"/>
    <property type="match status" value="1"/>
</dbReference>
<dbReference type="GO" id="GO:0005524">
    <property type="term" value="F:ATP binding"/>
    <property type="evidence" value="ECO:0007669"/>
    <property type="project" value="UniProtKB-KW"/>
</dbReference>
<dbReference type="InterPro" id="IPR036097">
    <property type="entry name" value="HisK_dim/P_sf"/>
</dbReference>
<dbReference type="InterPro" id="IPR001789">
    <property type="entry name" value="Sig_transdc_resp-reg_receiver"/>
</dbReference>
<dbReference type="Gene3D" id="3.30.565.10">
    <property type="entry name" value="Histidine kinase-like ATPase, C-terminal domain"/>
    <property type="match status" value="1"/>
</dbReference>
<evidence type="ECO:0000256" key="5">
    <source>
        <dbReference type="ARBA" id="ARBA00022679"/>
    </source>
</evidence>
<dbReference type="Proteomes" id="UP000182932">
    <property type="component" value="Unassembled WGS sequence"/>
</dbReference>
<evidence type="ECO:0000256" key="13">
    <source>
        <dbReference type="PROSITE-ProRule" id="PRU00169"/>
    </source>
</evidence>
<evidence type="ECO:0000256" key="1">
    <source>
        <dbReference type="ARBA" id="ARBA00000085"/>
    </source>
</evidence>
<dbReference type="SMART" id="SM00448">
    <property type="entry name" value="REC"/>
    <property type="match status" value="1"/>
</dbReference>
<dbReference type="Gene3D" id="1.10.287.130">
    <property type="match status" value="1"/>
</dbReference>
<dbReference type="FunFam" id="3.30.565.10:FF:000010">
    <property type="entry name" value="Sensor histidine kinase RcsC"/>
    <property type="match status" value="1"/>
</dbReference>
<keyword evidence="12" id="KW-0472">Membrane</keyword>
<evidence type="ECO:0000256" key="7">
    <source>
        <dbReference type="ARBA" id="ARBA00022741"/>
    </source>
</evidence>
<feature type="domain" description="Histidine kinase" evidence="15">
    <location>
        <begin position="84"/>
        <end position="305"/>
    </location>
</feature>
<evidence type="ECO:0000256" key="9">
    <source>
        <dbReference type="ARBA" id="ARBA00022840"/>
    </source>
</evidence>
<dbReference type="PROSITE" id="PS50110">
    <property type="entry name" value="RESPONSE_REGULATORY"/>
    <property type="match status" value="1"/>
</dbReference>
<dbReference type="InterPro" id="IPR005467">
    <property type="entry name" value="His_kinase_dom"/>
</dbReference>
<keyword evidence="6" id="KW-0812">Transmembrane</keyword>
<dbReference type="GO" id="GO:0000155">
    <property type="term" value="F:phosphorelay sensor kinase activity"/>
    <property type="evidence" value="ECO:0007669"/>
    <property type="project" value="InterPro"/>
</dbReference>
<evidence type="ECO:0000256" key="8">
    <source>
        <dbReference type="ARBA" id="ARBA00022777"/>
    </source>
</evidence>
<sequence length="456" mass="49616">MDGDPPRSDTAPVSRRRYLRERRAREEAESLLDQKSRELFVANSALREQAATLEDQVRARTAELTRATAAAERANAAKTAFLAMISHEIRTPLNGVLGMAEALNDTGLELAQKDMLDVMTASGQALLSIVNDILDLTKIEAEQMEIEEIAFNLHELLEGVCRLHALKAEEKGLSFERSLEFGSDRRVVSDPTRMRQVISNLVSNAVKFTLRGSVRLEARVLSSAEACARLEVRVSDTGPGVPADKRDRLFQPFSQTDASITRRHGGTGLGLWIARRICALMAGDLVFDSPPEGGAVFVASFRLAAADAPETTGLLGPREAEAVLRARPWRVLAAEDNKTNRLVLHHLLKPYPLELTMVGNGAEAVAEGRGGGFDLMLMDVNMPVMGGLEAVALIRAHEAETGRARCPVIALTANAMTHQVEEYLRRGIDGHVAKPVKREVLVQRMADLLRAGGAAG</sequence>
<proteinExistence type="predicted"/>
<dbReference type="PROSITE" id="PS50109">
    <property type="entry name" value="HIS_KIN"/>
    <property type="match status" value="1"/>
</dbReference>
<keyword evidence="18" id="KW-1185">Reference proteome</keyword>
<gene>
    <name evidence="17" type="ORF">SAMN04487940_12163</name>
</gene>
<dbReference type="CDD" id="cd17546">
    <property type="entry name" value="REC_hyHK_CKI1_RcsC-like"/>
    <property type="match status" value="1"/>
</dbReference>
<feature type="modified residue" description="4-aspartylphosphate" evidence="13">
    <location>
        <position position="379"/>
    </location>
</feature>
<evidence type="ECO:0000313" key="17">
    <source>
        <dbReference type="EMBL" id="SEK05225.1"/>
    </source>
</evidence>
<dbReference type="AlphaFoldDB" id="A0A975ZQE5"/>
<evidence type="ECO:0000256" key="11">
    <source>
        <dbReference type="ARBA" id="ARBA00023012"/>
    </source>
</evidence>
<dbReference type="GO" id="GO:0016020">
    <property type="term" value="C:membrane"/>
    <property type="evidence" value="ECO:0007669"/>
    <property type="project" value="UniProtKB-SubCell"/>
</dbReference>